<dbReference type="GO" id="GO:0022857">
    <property type="term" value="F:transmembrane transporter activity"/>
    <property type="evidence" value="ECO:0007669"/>
    <property type="project" value="InterPro"/>
</dbReference>
<dbReference type="CDD" id="cd06173">
    <property type="entry name" value="MFS_MefA_like"/>
    <property type="match status" value="1"/>
</dbReference>
<protein>
    <submittedName>
        <fullName evidence="9">MFS family permease</fullName>
    </submittedName>
</protein>
<dbReference type="PANTHER" id="PTHR23513">
    <property type="entry name" value="INTEGRAL MEMBRANE EFFLUX PROTEIN-RELATED"/>
    <property type="match status" value="1"/>
</dbReference>
<feature type="transmembrane region" description="Helical" evidence="7">
    <location>
        <begin position="342"/>
        <end position="365"/>
    </location>
</feature>
<feature type="transmembrane region" description="Helical" evidence="7">
    <location>
        <begin position="389"/>
        <end position="412"/>
    </location>
</feature>
<feature type="transmembrane region" description="Helical" evidence="7">
    <location>
        <begin position="282"/>
        <end position="302"/>
    </location>
</feature>
<feature type="transmembrane region" description="Helical" evidence="7">
    <location>
        <begin position="99"/>
        <end position="120"/>
    </location>
</feature>
<dbReference type="PANTHER" id="PTHR23513:SF18">
    <property type="entry name" value="INTEGRAL MEMBRANE PROTEIN"/>
    <property type="match status" value="1"/>
</dbReference>
<feature type="transmembrane region" description="Helical" evidence="7">
    <location>
        <begin position="39"/>
        <end position="64"/>
    </location>
</feature>
<dbReference type="Pfam" id="PF07690">
    <property type="entry name" value="MFS_1"/>
    <property type="match status" value="1"/>
</dbReference>
<evidence type="ECO:0000256" key="5">
    <source>
        <dbReference type="ARBA" id="ARBA00022989"/>
    </source>
</evidence>
<dbReference type="PROSITE" id="PS50850">
    <property type="entry name" value="MFS"/>
    <property type="match status" value="1"/>
</dbReference>
<evidence type="ECO:0000256" key="3">
    <source>
        <dbReference type="ARBA" id="ARBA00022475"/>
    </source>
</evidence>
<evidence type="ECO:0000313" key="10">
    <source>
        <dbReference type="Proteomes" id="UP000579281"/>
    </source>
</evidence>
<feature type="transmembrane region" description="Helical" evidence="7">
    <location>
        <begin position="167"/>
        <end position="186"/>
    </location>
</feature>
<accession>A0A841KYU3</accession>
<comment type="caution">
    <text evidence="9">The sequence shown here is derived from an EMBL/GenBank/DDBJ whole genome shotgun (WGS) entry which is preliminary data.</text>
</comment>
<feature type="transmembrane region" description="Helical" evidence="7">
    <location>
        <begin position="219"/>
        <end position="241"/>
    </location>
</feature>
<dbReference type="InterPro" id="IPR011701">
    <property type="entry name" value="MFS"/>
</dbReference>
<dbReference type="RefSeq" id="WP_184309481.1">
    <property type="nucleotide sequence ID" value="NZ_JACHEN010000006.1"/>
</dbReference>
<evidence type="ECO:0000256" key="1">
    <source>
        <dbReference type="ARBA" id="ARBA00004651"/>
    </source>
</evidence>
<gene>
    <name evidence="9" type="ORF">HNQ80_001398</name>
</gene>
<comment type="subcellular location">
    <subcellularLocation>
        <location evidence="1">Cell membrane</location>
        <topology evidence="1">Multi-pass membrane protein</topology>
    </subcellularLocation>
</comment>
<proteinExistence type="predicted"/>
<evidence type="ECO:0000256" key="7">
    <source>
        <dbReference type="SAM" id="Phobius"/>
    </source>
</evidence>
<evidence type="ECO:0000256" key="2">
    <source>
        <dbReference type="ARBA" id="ARBA00022448"/>
    </source>
</evidence>
<dbReference type="InterPro" id="IPR036259">
    <property type="entry name" value="MFS_trans_sf"/>
</dbReference>
<keyword evidence="2" id="KW-0813">Transport</keyword>
<evidence type="ECO:0000256" key="6">
    <source>
        <dbReference type="ARBA" id="ARBA00023136"/>
    </source>
</evidence>
<dbReference type="AlphaFoldDB" id="A0A841KYU3"/>
<reference evidence="9 10" key="1">
    <citation type="submission" date="2020-08" db="EMBL/GenBank/DDBJ databases">
        <title>Genomic Encyclopedia of Type Strains, Phase IV (KMG-IV): sequencing the most valuable type-strain genomes for metagenomic binning, comparative biology and taxonomic classification.</title>
        <authorList>
            <person name="Goeker M."/>
        </authorList>
    </citation>
    <scope>NUCLEOTIDE SEQUENCE [LARGE SCALE GENOMIC DNA]</scope>
    <source>
        <strain evidence="9 10">DSM 103526</strain>
    </source>
</reference>
<dbReference type="InterPro" id="IPR020846">
    <property type="entry name" value="MFS_dom"/>
</dbReference>
<dbReference type="Proteomes" id="UP000579281">
    <property type="component" value="Unassembled WGS sequence"/>
</dbReference>
<evidence type="ECO:0000313" key="9">
    <source>
        <dbReference type="EMBL" id="MBB6215309.1"/>
    </source>
</evidence>
<feature type="transmembrane region" description="Helical" evidence="7">
    <location>
        <begin position="71"/>
        <end position="93"/>
    </location>
</feature>
<dbReference type="GO" id="GO:0005886">
    <property type="term" value="C:plasma membrane"/>
    <property type="evidence" value="ECO:0007669"/>
    <property type="project" value="UniProtKB-SubCell"/>
</dbReference>
<keyword evidence="4 7" id="KW-0812">Transmembrane</keyword>
<name>A0A841KYU3_9FIRM</name>
<dbReference type="Gene3D" id="1.20.1250.20">
    <property type="entry name" value="MFS general substrate transporter like domains"/>
    <property type="match status" value="1"/>
</dbReference>
<feature type="transmembrane region" description="Helical" evidence="7">
    <location>
        <begin position="141"/>
        <end position="161"/>
    </location>
</feature>
<evidence type="ECO:0000259" key="8">
    <source>
        <dbReference type="PROSITE" id="PS50850"/>
    </source>
</evidence>
<feature type="transmembrane region" description="Helical" evidence="7">
    <location>
        <begin position="253"/>
        <end position="275"/>
    </location>
</feature>
<sequence>MKKLYTLYILILTQGLSLIGSRMTGIALGIWLFQEKGSTTYLLLVPFFNELPPMLVGSLTGVLVDRWPRKLALIVGDAGQAAGTLLLLMSLATGRFEVWHLYVVVTLQGIFSMLQGPAANATTTLLVPEKQRERANAIKEMTFPVAGVLAPILSGLLYTFVGIQGVILIDLTTFVISVFVLLLMHIPEPQVTAVSKEYGGSFWKEVMGGFRYLFHRKPLFGLVTYYMFTNFLLNGPLELVIPYLIRITNSEKITTILLGVMSGGAFMGSMLIALWGGTRPRIHTLMGGMILNGLMLMVFGVVRTPFLLAGSLFLLMMPLSIGNVLTMSILQIKTPEDMQGRMFAAFSQMSYVTTPISFLLTGQLIDKVLEPAIGQSGWKFVEWIFGERLGAGMGLLLTTTGILILISTIFVYGMQSIRKLEKELPDYKGLEEE</sequence>
<evidence type="ECO:0000256" key="4">
    <source>
        <dbReference type="ARBA" id="ARBA00022692"/>
    </source>
</evidence>
<feature type="transmembrane region" description="Helical" evidence="7">
    <location>
        <begin position="7"/>
        <end position="33"/>
    </location>
</feature>
<keyword evidence="6 7" id="KW-0472">Membrane</keyword>
<keyword evidence="5 7" id="KW-1133">Transmembrane helix</keyword>
<keyword evidence="10" id="KW-1185">Reference proteome</keyword>
<dbReference type="EMBL" id="JACHEN010000006">
    <property type="protein sequence ID" value="MBB6215309.1"/>
    <property type="molecule type" value="Genomic_DNA"/>
</dbReference>
<feature type="transmembrane region" description="Helical" evidence="7">
    <location>
        <begin position="308"/>
        <end position="330"/>
    </location>
</feature>
<dbReference type="SUPFAM" id="SSF103473">
    <property type="entry name" value="MFS general substrate transporter"/>
    <property type="match status" value="1"/>
</dbReference>
<organism evidence="9 10">
    <name type="scientific">Anaerosolibacter carboniphilus</name>
    <dbReference type="NCBI Taxonomy" id="1417629"/>
    <lineage>
        <taxon>Bacteria</taxon>
        <taxon>Bacillati</taxon>
        <taxon>Bacillota</taxon>
        <taxon>Clostridia</taxon>
        <taxon>Peptostreptococcales</taxon>
        <taxon>Thermotaleaceae</taxon>
        <taxon>Anaerosolibacter</taxon>
    </lineage>
</organism>
<feature type="domain" description="Major facilitator superfamily (MFS) profile" evidence="8">
    <location>
        <begin position="1"/>
        <end position="419"/>
    </location>
</feature>
<keyword evidence="3" id="KW-1003">Cell membrane</keyword>